<evidence type="ECO:0000313" key="2">
    <source>
        <dbReference type="EMBL" id="GBP81442.1"/>
    </source>
</evidence>
<dbReference type="EMBL" id="BGZK01001511">
    <property type="protein sequence ID" value="GBP81442.1"/>
    <property type="molecule type" value="Genomic_DNA"/>
</dbReference>
<feature type="region of interest" description="Disordered" evidence="1">
    <location>
        <begin position="81"/>
        <end position="102"/>
    </location>
</feature>
<dbReference type="AlphaFoldDB" id="A0A4C1Z2J1"/>
<comment type="caution">
    <text evidence="2">The sequence shown here is derived from an EMBL/GenBank/DDBJ whole genome shotgun (WGS) entry which is preliminary data.</text>
</comment>
<feature type="compositionally biased region" description="Pro residues" evidence="1">
    <location>
        <begin position="85"/>
        <end position="95"/>
    </location>
</feature>
<sequence>MVTHWLTLPGWSLIKFELTNNLLGDYAASYMHKEYGKPPVPDIVIALVTTAVSGPNSNLRWHNLEARSSKHNKSYNVGFGKPFPVTAPRPAPQPPLLDLSSA</sequence>
<organism evidence="2 3">
    <name type="scientific">Eumeta variegata</name>
    <name type="common">Bagworm moth</name>
    <name type="synonym">Eumeta japonica</name>
    <dbReference type="NCBI Taxonomy" id="151549"/>
    <lineage>
        <taxon>Eukaryota</taxon>
        <taxon>Metazoa</taxon>
        <taxon>Ecdysozoa</taxon>
        <taxon>Arthropoda</taxon>
        <taxon>Hexapoda</taxon>
        <taxon>Insecta</taxon>
        <taxon>Pterygota</taxon>
        <taxon>Neoptera</taxon>
        <taxon>Endopterygota</taxon>
        <taxon>Lepidoptera</taxon>
        <taxon>Glossata</taxon>
        <taxon>Ditrysia</taxon>
        <taxon>Tineoidea</taxon>
        <taxon>Psychidae</taxon>
        <taxon>Oiketicinae</taxon>
        <taxon>Eumeta</taxon>
    </lineage>
</organism>
<evidence type="ECO:0000256" key="1">
    <source>
        <dbReference type="SAM" id="MobiDB-lite"/>
    </source>
</evidence>
<dbReference type="Proteomes" id="UP000299102">
    <property type="component" value="Unassembled WGS sequence"/>
</dbReference>
<keyword evidence="3" id="KW-1185">Reference proteome</keyword>
<evidence type="ECO:0000313" key="3">
    <source>
        <dbReference type="Proteomes" id="UP000299102"/>
    </source>
</evidence>
<name>A0A4C1Z2J1_EUMVA</name>
<accession>A0A4C1Z2J1</accession>
<gene>
    <name evidence="2" type="ORF">EVAR_64009_1</name>
</gene>
<reference evidence="2 3" key="1">
    <citation type="journal article" date="2019" name="Commun. Biol.">
        <title>The bagworm genome reveals a unique fibroin gene that provides high tensile strength.</title>
        <authorList>
            <person name="Kono N."/>
            <person name="Nakamura H."/>
            <person name="Ohtoshi R."/>
            <person name="Tomita M."/>
            <person name="Numata K."/>
            <person name="Arakawa K."/>
        </authorList>
    </citation>
    <scope>NUCLEOTIDE SEQUENCE [LARGE SCALE GENOMIC DNA]</scope>
</reference>
<proteinExistence type="predicted"/>
<protein>
    <submittedName>
        <fullName evidence="2">Uncharacterized protein</fullName>
    </submittedName>
</protein>